<dbReference type="AlphaFoldDB" id="A0A6G9XMY6"/>
<dbReference type="InterPro" id="IPR036259">
    <property type="entry name" value="MFS_trans_sf"/>
</dbReference>
<dbReference type="SUPFAM" id="SSF103473">
    <property type="entry name" value="MFS general substrate transporter"/>
    <property type="match status" value="2"/>
</dbReference>
<feature type="transmembrane region" description="Helical" evidence="6">
    <location>
        <begin position="193"/>
        <end position="217"/>
    </location>
</feature>
<dbReference type="EMBL" id="CP046171">
    <property type="protein sequence ID" value="QIS02312.1"/>
    <property type="molecule type" value="Genomic_DNA"/>
</dbReference>
<dbReference type="GO" id="GO:0005886">
    <property type="term" value="C:plasma membrane"/>
    <property type="evidence" value="ECO:0007669"/>
    <property type="project" value="UniProtKB-SubCell"/>
</dbReference>
<dbReference type="PANTHER" id="PTHR42718:SF9">
    <property type="entry name" value="MAJOR FACILITATOR SUPERFAMILY MULTIDRUG TRANSPORTER MFSC"/>
    <property type="match status" value="1"/>
</dbReference>
<evidence type="ECO:0000313" key="8">
    <source>
        <dbReference type="EMBL" id="QIS02312.1"/>
    </source>
</evidence>
<keyword evidence="3 6" id="KW-0812">Transmembrane</keyword>
<feature type="transmembrane region" description="Helical" evidence="6">
    <location>
        <begin position="350"/>
        <end position="370"/>
    </location>
</feature>
<feature type="transmembrane region" description="Helical" evidence="6">
    <location>
        <begin position="382"/>
        <end position="403"/>
    </location>
</feature>
<keyword evidence="5 6" id="KW-0472">Membrane</keyword>
<feature type="transmembrane region" description="Helical" evidence="6">
    <location>
        <begin position="61"/>
        <end position="79"/>
    </location>
</feature>
<evidence type="ECO:0000256" key="2">
    <source>
        <dbReference type="ARBA" id="ARBA00022448"/>
    </source>
</evidence>
<comment type="subcellular location">
    <subcellularLocation>
        <location evidence="1">Cell membrane</location>
        <topology evidence="1">Multi-pass membrane protein</topology>
    </subcellularLocation>
</comment>
<feature type="transmembrane region" description="Helical" evidence="6">
    <location>
        <begin position="251"/>
        <end position="271"/>
    </location>
</feature>
<dbReference type="PANTHER" id="PTHR42718">
    <property type="entry name" value="MAJOR FACILITATOR SUPERFAMILY MULTIDRUG TRANSPORTER MFSC"/>
    <property type="match status" value="1"/>
</dbReference>
<dbReference type="InterPro" id="IPR011701">
    <property type="entry name" value="MFS"/>
</dbReference>
<keyword evidence="2" id="KW-0813">Transport</keyword>
<feature type="transmembrane region" description="Helical" evidence="6">
    <location>
        <begin position="154"/>
        <end position="181"/>
    </location>
</feature>
<organism evidence="8 9">
    <name type="scientific">Nocardia brasiliensis</name>
    <dbReference type="NCBI Taxonomy" id="37326"/>
    <lineage>
        <taxon>Bacteria</taxon>
        <taxon>Bacillati</taxon>
        <taxon>Actinomycetota</taxon>
        <taxon>Actinomycetes</taxon>
        <taxon>Mycobacteriales</taxon>
        <taxon>Nocardiaceae</taxon>
        <taxon>Nocardia</taxon>
    </lineage>
</organism>
<evidence type="ECO:0000256" key="6">
    <source>
        <dbReference type="SAM" id="Phobius"/>
    </source>
</evidence>
<evidence type="ECO:0000256" key="1">
    <source>
        <dbReference type="ARBA" id="ARBA00004651"/>
    </source>
</evidence>
<dbReference type="InterPro" id="IPR020846">
    <property type="entry name" value="MFS_dom"/>
</dbReference>
<evidence type="ECO:0000259" key="7">
    <source>
        <dbReference type="PROSITE" id="PS50850"/>
    </source>
</evidence>
<feature type="transmembrane region" description="Helical" evidence="6">
    <location>
        <begin position="530"/>
        <end position="551"/>
    </location>
</feature>
<dbReference type="Pfam" id="PF07690">
    <property type="entry name" value="MFS_1"/>
    <property type="match status" value="1"/>
</dbReference>
<keyword evidence="4 6" id="KW-1133">Transmembrane helix</keyword>
<feature type="transmembrane region" description="Helical" evidence="6">
    <location>
        <begin position="130"/>
        <end position="148"/>
    </location>
</feature>
<evidence type="ECO:0000256" key="5">
    <source>
        <dbReference type="ARBA" id="ARBA00023136"/>
    </source>
</evidence>
<dbReference type="PRINTS" id="PR01036">
    <property type="entry name" value="TCRTETB"/>
</dbReference>
<protein>
    <submittedName>
        <fullName evidence="8">MFS transporter</fullName>
    </submittedName>
</protein>
<feature type="transmembrane region" description="Helical" evidence="6">
    <location>
        <begin position="99"/>
        <end position="118"/>
    </location>
</feature>
<gene>
    <name evidence="8" type="ORF">F5X71_08225</name>
</gene>
<feature type="transmembrane region" description="Helical" evidence="6">
    <location>
        <begin position="447"/>
        <end position="469"/>
    </location>
</feature>
<accession>A0A6G9XMY6</accession>
<name>A0A6G9XMY6_NOCBR</name>
<feature type="transmembrane region" description="Helical" evidence="6">
    <location>
        <begin position="409"/>
        <end position="435"/>
    </location>
</feature>
<feature type="transmembrane region" description="Helical" evidence="6">
    <location>
        <begin position="223"/>
        <end position="244"/>
    </location>
</feature>
<dbReference type="Gene3D" id="1.20.1250.20">
    <property type="entry name" value="MFS general substrate transporter like domains"/>
    <property type="match status" value="1"/>
</dbReference>
<evidence type="ECO:0000256" key="3">
    <source>
        <dbReference type="ARBA" id="ARBA00022692"/>
    </source>
</evidence>
<feature type="transmembrane region" description="Helical" evidence="6">
    <location>
        <begin position="283"/>
        <end position="300"/>
    </location>
</feature>
<proteinExistence type="predicted"/>
<sequence length="566" mass="58052">MGRRAALVRSDRVIYVQGWTLNVLFRTRARLMTLEMNPPRPADQTGGRAEPMRLARWRRRLVLLTLCAAAFLISGDTALQSIGVHTLLRQLGHRPDIAISLWLPAAHAVSYVTLLLIGGVLTDRLGAKRVLIIGYLMYLAGAATHVSVPDTPVALLIARITMGAGSAAVLPATLAMVVLVYGEGSRRARALTMWAACSAAGALMTLLIAAVVLNQVWWPHVMAGLAIADLVVLALAVVIVPAVPADPASPVDWLGVGVATVAVGLLALALYQAPYWGWTSPGFALALVSGLVCTLVAMRVRDGGSLPHDWLVRAEPRVRLVIVALGAAILAMFGMVVLAVQYLQVLGGRVPAVAGLALFLPACLATAVGAKIGAALQRAGCVVAASVIGATTIMDGLAIGLTAGEPGGLVPLVAMVTVTSLGCALVLGIALEVVSAVHPATRTGVPWGAQLIIVQLSGLLGAAIVGGLVERGYQARFVVPADVLAVGGAGIGQDPVGDGVRAVALAGEQLGNPLAVAVRNAFVGGYHDGLLAMIAVVAVNLAGILFASVLARKSAGVAEVRRGPTG</sequence>
<dbReference type="Proteomes" id="UP000501705">
    <property type="component" value="Chromosome"/>
</dbReference>
<evidence type="ECO:0000256" key="4">
    <source>
        <dbReference type="ARBA" id="ARBA00022989"/>
    </source>
</evidence>
<reference evidence="8 9" key="1">
    <citation type="journal article" date="2019" name="ACS Chem. Biol.">
        <title>Identification and Mobilization of a Cryptic Antibiotic Biosynthesis Gene Locus from a Human-Pathogenic Nocardia Isolate.</title>
        <authorList>
            <person name="Herisse M."/>
            <person name="Ishida K."/>
            <person name="Porter J.L."/>
            <person name="Howden B."/>
            <person name="Hertweck C."/>
            <person name="Stinear T.P."/>
            <person name="Pidot S.J."/>
        </authorList>
    </citation>
    <scope>NUCLEOTIDE SEQUENCE [LARGE SCALE GENOMIC DNA]</scope>
    <source>
        <strain evidence="8 9">AUSMDU00024985</strain>
    </source>
</reference>
<dbReference type="GO" id="GO:0022857">
    <property type="term" value="F:transmembrane transporter activity"/>
    <property type="evidence" value="ECO:0007669"/>
    <property type="project" value="InterPro"/>
</dbReference>
<evidence type="ECO:0000313" key="9">
    <source>
        <dbReference type="Proteomes" id="UP000501705"/>
    </source>
</evidence>
<dbReference type="PROSITE" id="PS50850">
    <property type="entry name" value="MFS"/>
    <property type="match status" value="1"/>
</dbReference>
<feature type="transmembrane region" description="Helical" evidence="6">
    <location>
        <begin position="320"/>
        <end position="344"/>
    </location>
</feature>
<feature type="domain" description="Major facilitator superfamily (MFS) profile" evidence="7">
    <location>
        <begin position="62"/>
        <end position="555"/>
    </location>
</feature>